<keyword evidence="4" id="KW-1185">Reference proteome</keyword>
<dbReference type="PANTHER" id="PTHR19134">
    <property type="entry name" value="RECEPTOR-TYPE TYROSINE-PROTEIN PHOSPHATASE"/>
    <property type="match status" value="1"/>
</dbReference>
<dbReference type="PROSITE" id="PS50056">
    <property type="entry name" value="TYR_PHOSPHATASE_2"/>
    <property type="match status" value="1"/>
</dbReference>
<feature type="domain" description="Tyrosine specific protein phosphatases" evidence="2">
    <location>
        <begin position="227"/>
        <end position="300"/>
    </location>
</feature>
<proteinExistence type="predicted"/>
<dbReference type="AlphaFoldDB" id="A0A0B2UVZ5"/>
<accession>A0A0B2UVZ5</accession>
<dbReference type="SUPFAM" id="SSF52799">
    <property type="entry name" value="(Phosphotyrosine protein) phosphatases II"/>
    <property type="match status" value="1"/>
</dbReference>
<dbReference type="SMART" id="SM00194">
    <property type="entry name" value="PTPc"/>
    <property type="match status" value="1"/>
</dbReference>
<gene>
    <name evidence="3" type="primary">Ptpra</name>
    <name evidence="3" type="ORF">Tcan_06224</name>
</gene>
<dbReference type="InterPro" id="IPR000387">
    <property type="entry name" value="Tyr_Pase_dom"/>
</dbReference>
<dbReference type="Gene3D" id="3.90.190.10">
    <property type="entry name" value="Protein tyrosine phosphatase superfamily"/>
    <property type="match status" value="1"/>
</dbReference>
<feature type="domain" description="Tyrosine-protein phosphatase" evidence="1">
    <location>
        <begin position="83"/>
        <end position="309"/>
    </location>
</feature>
<dbReference type="PANTHER" id="PTHR19134:SF559">
    <property type="entry name" value="TYROSINE-PROTEIN PHOSPHATASE DOMAIN-CONTAINING PROTEIN"/>
    <property type="match status" value="1"/>
</dbReference>
<dbReference type="InterPro" id="IPR000242">
    <property type="entry name" value="PTP_cat"/>
</dbReference>
<name>A0A0B2UVZ5_TOXCA</name>
<protein>
    <submittedName>
        <fullName evidence="3">Receptor-type tyrosine-protein phosphatase alpha</fullName>
    </submittedName>
</protein>
<evidence type="ECO:0000313" key="3">
    <source>
        <dbReference type="EMBL" id="KHN73583.1"/>
    </source>
</evidence>
<evidence type="ECO:0000313" key="4">
    <source>
        <dbReference type="Proteomes" id="UP000031036"/>
    </source>
</evidence>
<dbReference type="Pfam" id="PF00102">
    <property type="entry name" value="Y_phosphatase"/>
    <property type="match status" value="1"/>
</dbReference>
<dbReference type="EMBL" id="JPKZ01003101">
    <property type="protein sequence ID" value="KHN73583.1"/>
    <property type="molecule type" value="Genomic_DNA"/>
</dbReference>
<dbReference type="InterPro" id="IPR050348">
    <property type="entry name" value="Protein-Tyr_Phosphatase"/>
</dbReference>
<dbReference type="OrthoDB" id="5843820at2759"/>
<evidence type="ECO:0000259" key="1">
    <source>
        <dbReference type="PROSITE" id="PS50055"/>
    </source>
</evidence>
<sequence length="314" mass="35403">MCTDQMARLVDTVQTKEGAVALAFENMRSSRSTRRGKTKCIPSPNALSTHLKAIGKKVGDGVGEIYHNISRESSTFFAFFAKENASKNKYPDQILLADKTRVILDDDPDYYHASWVDGCSQERQYILAQAPFDSSTTSDFYRMVLQTKPEVIVVLMKIDSVGDGKFLPSEGKSKSYGAVTVKNEGPKKVETCDAYNLMVSGGKVEHKVIMYVLNSWTDDLKIANDFADFHRVVRKEMKEKQREGSQMIVCPTGAHRAGVWAVFDTEIERLKTKSRIRFSDTVKTVRNQRWNTFDHFELFIGTIHLLSAFAKSVA</sequence>
<dbReference type="InterPro" id="IPR029021">
    <property type="entry name" value="Prot-tyrosine_phosphatase-like"/>
</dbReference>
<dbReference type="Proteomes" id="UP000031036">
    <property type="component" value="Unassembled WGS sequence"/>
</dbReference>
<organism evidence="3 4">
    <name type="scientific">Toxocara canis</name>
    <name type="common">Canine roundworm</name>
    <dbReference type="NCBI Taxonomy" id="6265"/>
    <lineage>
        <taxon>Eukaryota</taxon>
        <taxon>Metazoa</taxon>
        <taxon>Ecdysozoa</taxon>
        <taxon>Nematoda</taxon>
        <taxon>Chromadorea</taxon>
        <taxon>Rhabditida</taxon>
        <taxon>Spirurina</taxon>
        <taxon>Ascaridomorpha</taxon>
        <taxon>Ascaridoidea</taxon>
        <taxon>Toxocaridae</taxon>
        <taxon>Toxocara</taxon>
    </lineage>
</organism>
<dbReference type="OMA" id="VETCDAY"/>
<keyword evidence="3" id="KW-0675">Receptor</keyword>
<dbReference type="STRING" id="6265.A0A0B2UVZ5"/>
<reference evidence="3 4" key="1">
    <citation type="submission" date="2014-11" db="EMBL/GenBank/DDBJ databases">
        <title>Genetic blueprint of the zoonotic pathogen Toxocara canis.</title>
        <authorList>
            <person name="Zhu X.-Q."/>
            <person name="Korhonen P.K."/>
            <person name="Cai H."/>
            <person name="Young N.D."/>
            <person name="Nejsum P."/>
            <person name="von Samson-Himmelstjerna G."/>
            <person name="Boag P.R."/>
            <person name="Tan P."/>
            <person name="Li Q."/>
            <person name="Min J."/>
            <person name="Yang Y."/>
            <person name="Wang X."/>
            <person name="Fang X."/>
            <person name="Hall R.S."/>
            <person name="Hofmann A."/>
            <person name="Sternberg P.W."/>
            <person name="Jex A.R."/>
            <person name="Gasser R.B."/>
        </authorList>
    </citation>
    <scope>NUCLEOTIDE SEQUENCE [LARGE SCALE GENOMIC DNA]</scope>
    <source>
        <strain evidence="3">PN_DK_2014</strain>
    </source>
</reference>
<comment type="caution">
    <text evidence="3">The sequence shown here is derived from an EMBL/GenBank/DDBJ whole genome shotgun (WGS) entry which is preliminary data.</text>
</comment>
<dbReference type="CDD" id="cd00047">
    <property type="entry name" value="PTPc"/>
    <property type="match status" value="1"/>
</dbReference>
<dbReference type="SMART" id="SM00404">
    <property type="entry name" value="PTPc_motif"/>
    <property type="match status" value="1"/>
</dbReference>
<dbReference type="InterPro" id="IPR003595">
    <property type="entry name" value="Tyr_Pase_cat"/>
</dbReference>
<dbReference type="PROSITE" id="PS50055">
    <property type="entry name" value="TYR_PHOSPHATASE_PTP"/>
    <property type="match status" value="1"/>
</dbReference>
<evidence type="ECO:0000259" key="2">
    <source>
        <dbReference type="PROSITE" id="PS50056"/>
    </source>
</evidence>
<dbReference type="GO" id="GO:0004725">
    <property type="term" value="F:protein tyrosine phosphatase activity"/>
    <property type="evidence" value="ECO:0007669"/>
    <property type="project" value="InterPro"/>
</dbReference>